<dbReference type="WBParaSite" id="SBAD_0000255301-mRNA-1">
    <property type="protein sequence ID" value="SBAD_0000255301-mRNA-1"/>
    <property type="gene ID" value="SBAD_0000255301"/>
</dbReference>
<reference evidence="3" key="1">
    <citation type="submission" date="2016-06" db="UniProtKB">
        <authorList>
            <consortium name="WormBaseParasite"/>
        </authorList>
    </citation>
    <scope>IDENTIFICATION</scope>
</reference>
<dbReference type="InterPro" id="IPR035892">
    <property type="entry name" value="C2_domain_sf"/>
</dbReference>
<proteinExistence type="predicted"/>
<dbReference type="Gene3D" id="2.60.40.150">
    <property type="entry name" value="C2 domain"/>
    <property type="match status" value="1"/>
</dbReference>
<gene>
    <name evidence="1" type="ORF">SBAD_LOCUS2436</name>
</gene>
<dbReference type="AlphaFoldDB" id="A0A183IFP2"/>
<dbReference type="Proteomes" id="UP000270296">
    <property type="component" value="Unassembled WGS sequence"/>
</dbReference>
<evidence type="ECO:0000313" key="3">
    <source>
        <dbReference type="WBParaSite" id="SBAD_0000255301-mRNA-1"/>
    </source>
</evidence>
<keyword evidence="2" id="KW-1185">Reference proteome</keyword>
<name>A0A183IFP2_9BILA</name>
<dbReference type="SUPFAM" id="SSF49562">
    <property type="entry name" value="C2 domain (Calcium/lipid-binding domain, CaLB)"/>
    <property type="match status" value="1"/>
</dbReference>
<evidence type="ECO:0000313" key="2">
    <source>
        <dbReference type="Proteomes" id="UP000270296"/>
    </source>
</evidence>
<organism evidence="3">
    <name type="scientific">Soboliphyme baturini</name>
    <dbReference type="NCBI Taxonomy" id="241478"/>
    <lineage>
        <taxon>Eukaryota</taxon>
        <taxon>Metazoa</taxon>
        <taxon>Ecdysozoa</taxon>
        <taxon>Nematoda</taxon>
        <taxon>Enoplea</taxon>
        <taxon>Dorylaimia</taxon>
        <taxon>Dioctophymatida</taxon>
        <taxon>Dioctophymatoidea</taxon>
        <taxon>Soboliphymatidae</taxon>
        <taxon>Soboliphyme</taxon>
    </lineage>
</organism>
<dbReference type="OrthoDB" id="5915960at2759"/>
<reference evidence="1 2" key="2">
    <citation type="submission" date="2018-11" db="EMBL/GenBank/DDBJ databases">
        <authorList>
            <consortium name="Pathogen Informatics"/>
        </authorList>
    </citation>
    <scope>NUCLEOTIDE SEQUENCE [LARGE SCALE GENOMIC DNA]</scope>
</reference>
<protein>
    <submittedName>
        <fullName evidence="3">C2 domain-containing protein</fullName>
    </submittedName>
</protein>
<evidence type="ECO:0000313" key="1">
    <source>
        <dbReference type="EMBL" id="VDO97620.1"/>
    </source>
</evidence>
<dbReference type="EMBL" id="UZAM01007225">
    <property type="protein sequence ID" value="VDO97620.1"/>
    <property type="molecule type" value="Genomic_DNA"/>
</dbReference>
<sequence>MLTLLRNVGKLGEVFLSLSYDVGTECVTVQIFAARDVAQASVAARYYLRILIVVGTRIVKVKSSSISSTVYGVFNYCRSFRIPFQMLNSCCLKFEIVGIRQDDSEEVWGRVIVGSCRYTVGKGVEHWMQMSASEGRTVEMWHDILYFLPNRIPDRQMRHPRRFD</sequence>
<accession>A0A183IFP2</accession>